<dbReference type="PANTHER" id="PTHR13696:SF52">
    <property type="entry name" value="PARA FAMILY PROTEIN CT_582"/>
    <property type="match status" value="1"/>
</dbReference>
<dbReference type="OrthoDB" id="9815116at2"/>
<name>A0A1I7L2T0_9BACL</name>
<dbReference type="Proteomes" id="UP000183508">
    <property type="component" value="Unassembled WGS sequence"/>
</dbReference>
<sequence>MATKISFGIQKGGCSKTTTSGIFIHQLVTRDFRGLAIDMDSQGNLTELLTNQSANEFADRSVLEAIRDENIHPYIYKITDKLHILPANNLLATLPRLLYQKYGFHSNRVYTILRDLLREVEDEYDYIIIDTPPALSEHTVQALVASDWVVVMFECSQWCFSAIPNFMDSVEVARKLNPHLQVAGIVRTLNDIRRSDNKEFNELIAETYPDLVFETIIRRKAATGRLPIYGLGEANPEMAEALAQYESLFEEVMRRVQ</sequence>
<evidence type="ECO:0000259" key="1">
    <source>
        <dbReference type="Pfam" id="PF13614"/>
    </source>
</evidence>
<dbReference type="PANTHER" id="PTHR13696">
    <property type="entry name" value="P-LOOP CONTAINING NUCLEOSIDE TRIPHOSPHATE HYDROLASE"/>
    <property type="match status" value="1"/>
</dbReference>
<dbReference type="CDD" id="cd02042">
    <property type="entry name" value="ParAB_family"/>
    <property type="match status" value="1"/>
</dbReference>
<dbReference type="Pfam" id="PF13614">
    <property type="entry name" value="AAA_31"/>
    <property type="match status" value="1"/>
</dbReference>
<dbReference type="InterPro" id="IPR050678">
    <property type="entry name" value="DNA_Partitioning_ATPase"/>
</dbReference>
<dbReference type="SUPFAM" id="SSF52540">
    <property type="entry name" value="P-loop containing nucleoside triphosphate hydrolases"/>
    <property type="match status" value="1"/>
</dbReference>
<dbReference type="EMBL" id="FPBV01000023">
    <property type="protein sequence ID" value="SFV03945.1"/>
    <property type="molecule type" value="Genomic_DNA"/>
</dbReference>
<dbReference type="InterPro" id="IPR025669">
    <property type="entry name" value="AAA_dom"/>
</dbReference>
<dbReference type="AlphaFoldDB" id="A0A1I7L2T0"/>
<organism evidence="2 3">
    <name type="scientific">Alicyclobacillus macrosporangiidus</name>
    <dbReference type="NCBI Taxonomy" id="392015"/>
    <lineage>
        <taxon>Bacteria</taxon>
        <taxon>Bacillati</taxon>
        <taxon>Bacillota</taxon>
        <taxon>Bacilli</taxon>
        <taxon>Bacillales</taxon>
        <taxon>Alicyclobacillaceae</taxon>
        <taxon>Alicyclobacillus</taxon>
    </lineage>
</organism>
<gene>
    <name evidence="2" type="ORF">SAMN05421543_12363</name>
</gene>
<dbReference type="InterPro" id="IPR027417">
    <property type="entry name" value="P-loop_NTPase"/>
</dbReference>
<evidence type="ECO:0000313" key="3">
    <source>
        <dbReference type="Proteomes" id="UP000183508"/>
    </source>
</evidence>
<feature type="domain" description="AAA" evidence="1">
    <location>
        <begin position="3"/>
        <end position="182"/>
    </location>
</feature>
<proteinExistence type="predicted"/>
<dbReference type="Gene3D" id="3.40.50.300">
    <property type="entry name" value="P-loop containing nucleotide triphosphate hydrolases"/>
    <property type="match status" value="1"/>
</dbReference>
<evidence type="ECO:0000313" key="2">
    <source>
        <dbReference type="EMBL" id="SFV03945.1"/>
    </source>
</evidence>
<dbReference type="STRING" id="392015.SAMN05421543_12363"/>
<dbReference type="RefSeq" id="WP_074955637.1">
    <property type="nucleotide sequence ID" value="NZ_FPBV01000023.1"/>
</dbReference>
<accession>A0A1I7L2T0</accession>
<reference evidence="3" key="1">
    <citation type="submission" date="2016-10" db="EMBL/GenBank/DDBJ databases">
        <authorList>
            <person name="Varghese N."/>
        </authorList>
    </citation>
    <scope>NUCLEOTIDE SEQUENCE [LARGE SCALE GENOMIC DNA]</scope>
    <source>
        <strain evidence="3">DSM 17980</strain>
    </source>
</reference>
<keyword evidence="3" id="KW-1185">Reference proteome</keyword>
<protein>
    <submittedName>
        <fullName evidence="2">Chromosome partitioning protein</fullName>
    </submittedName>
</protein>